<organism evidence="2 3">
    <name type="scientific">Caerostris darwini</name>
    <dbReference type="NCBI Taxonomy" id="1538125"/>
    <lineage>
        <taxon>Eukaryota</taxon>
        <taxon>Metazoa</taxon>
        <taxon>Ecdysozoa</taxon>
        <taxon>Arthropoda</taxon>
        <taxon>Chelicerata</taxon>
        <taxon>Arachnida</taxon>
        <taxon>Araneae</taxon>
        <taxon>Araneomorphae</taxon>
        <taxon>Entelegynae</taxon>
        <taxon>Araneoidea</taxon>
        <taxon>Araneidae</taxon>
        <taxon>Caerostris</taxon>
    </lineage>
</organism>
<evidence type="ECO:0000256" key="1">
    <source>
        <dbReference type="SAM" id="SignalP"/>
    </source>
</evidence>
<keyword evidence="1" id="KW-0732">Signal</keyword>
<name>A0AAV4WDW6_9ARAC</name>
<dbReference type="AlphaFoldDB" id="A0AAV4WDW6"/>
<proteinExistence type="predicted"/>
<keyword evidence="3" id="KW-1185">Reference proteome</keyword>
<feature type="signal peptide" evidence="1">
    <location>
        <begin position="1"/>
        <end position="25"/>
    </location>
</feature>
<feature type="chain" id="PRO_5043741637" description="Secreted protein" evidence="1">
    <location>
        <begin position="26"/>
        <end position="99"/>
    </location>
</feature>
<comment type="caution">
    <text evidence="2">The sequence shown here is derived from an EMBL/GenBank/DDBJ whole genome shotgun (WGS) entry which is preliminary data.</text>
</comment>
<sequence length="99" mass="10957">MLRKTNVKQFLLALCCCVDEWVIDSAGDDLKQWVKGGVSSHEDFSVMGRGKHPTTTLTTVKPVAKAIISLSFTAGGNRTHNFFPLIAITQLLQNRQPTR</sequence>
<accession>A0AAV4WDW6</accession>
<dbReference type="EMBL" id="BPLQ01014560">
    <property type="protein sequence ID" value="GIY80837.1"/>
    <property type="molecule type" value="Genomic_DNA"/>
</dbReference>
<gene>
    <name evidence="2" type="ORF">CDAR_571601</name>
</gene>
<protein>
    <recommendedName>
        <fullName evidence="4">Secreted protein</fullName>
    </recommendedName>
</protein>
<dbReference type="Proteomes" id="UP001054837">
    <property type="component" value="Unassembled WGS sequence"/>
</dbReference>
<evidence type="ECO:0008006" key="4">
    <source>
        <dbReference type="Google" id="ProtNLM"/>
    </source>
</evidence>
<reference evidence="2 3" key="1">
    <citation type="submission" date="2021-06" db="EMBL/GenBank/DDBJ databases">
        <title>Caerostris darwini draft genome.</title>
        <authorList>
            <person name="Kono N."/>
            <person name="Arakawa K."/>
        </authorList>
    </citation>
    <scope>NUCLEOTIDE SEQUENCE [LARGE SCALE GENOMIC DNA]</scope>
</reference>
<evidence type="ECO:0000313" key="2">
    <source>
        <dbReference type="EMBL" id="GIY80837.1"/>
    </source>
</evidence>
<evidence type="ECO:0000313" key="3">
    <source>
        <dbReference type="Proteomes" id="UP001054837"/>
    </source>
</evidence>